<dbReference type="Proteomes" id="UP001381693">
    <property type="component" value="Unassembled WGS sequence"/>
</dbReference>
<organism evidence="6 7">
    <name type="scientific">Halocaridina rubra</name>
    <name type="common">Hawaiian red shrimp</name>
    <dbReference type="NCBI Taxonomy" id="373956"/>
    <lineage>
        <taxon>Eukaryota</taxon>
        <taxon>Metazoa</taxon>
        <taxon>Ecdysozoa</taxon>
        <taxon>Arthropoda</taxon>
        <taxon>Crustacea</taxon>
        <taxon>Multicrustacea</taxon>
        <taxon>Malacostraca</taxon>
        <taxon>Eumalacostraca</taxon>
        <taxon>Eucarida</taxon>
        <taxon>Decapoda</taxon>
        <taxon>Pleocyemata</taxon>
        <taxon>Caridea</taxon>
        <taxon>Atyoidea</taxon>
        <taxon>Atyidae</taxon>
        <taxon>Halocaridina</taxon>
    </lineage>
</organism>
<feature type="chain" id="PRO_5042904286" description="BPTI/Kunitz inhibitor domain-containing protein" evidence="4">
    <location>
        <begin position="19"/>
        <end position="171"/>
    </location>
</feature>
<dbReference type="SMART" id="SM00131">
    <property type="entry name" value="KU"/>
    <property type="match status" value="2"/>
</dbReference>
<evidence type="ECO:0000256" key="3">
    <source>
        <dbReference type="ARBA" id="ARBA00023157"/>
    </source>
</evidence>
<dbReference type="InterPro" id="IPR002223">
    <property type="entry name" value="Kunitz_BPTI"/>
</dbReference>
<keyword evidence="4" id="KW-0732">Signal</keyword>
<dbReference type="AlphaFoldDB" id="A0AAN9ADM9"/>
<proteinExistence type="predicted"/>
<dbReference type="Gene3D" id="4.10.410.10">
    <property type="entry name" value="Pancreatic trypsin inhibitor Kunitz domain"/>
    <property type="match status" value="2"/>
</dbReference>
<dbReference type="PROSITE" id="PS00280">
    <property type="entry name" value="BPTI_KUNITZ_1"/>
    <property type="match status" value="1"/>
</dbReference>
<dbReference type="CDD" id="cd00109">
    <property type="entry name" value="Kunitz-type"/>
    <property type="match status" value="1"/>
</dbReference>
<keyword evidence="3" id="KW-1015">Disulfide bond</keyword>
<evidence type="ECO:0000256" key="4">
    <source>
        <dbReference type="SAM" id="SignalP"/>
    </source>
</evidence>
<dbReference type="GO" id="GO:0004867">
    <property type="term" value="F:serine-type endopeptidase inhibitor activity"/>
    <property type="evidence" value="ECO:0007669"/>
    <property type="project" value="UniProtKB-KW"/>
</dbReference>
<keyword evidence="1" id="KW-0646">Protease inhibitor</keyword>
<protein>
    <recommendedName>
        <fullName evidence="5">BPTI/Kunitz inhibitor domain-containing protein</fullName>
    </recommendedName>
</protein>
<evidence type="ECO:0000256" key="2">
    <source>
        <dbReference type="ARBA" id="ARBA00022900"/>
    </source>
</evidence>
<dbReference type="SUPFAM" id="SSF57362">
    <property type="entry name" value="BPTI-like"/>
    <property type="match status" value="2"/>
</dbReference>
<dbReference type="InterPro" id="IPR036880">
    <property type="entry name" value="Kunitz_BPTI_sf"/>
</dbReference>
<dbReference type="GO" id="GO:0005615">
    <property type="term" value="C:extracellular space"/>
    <property type="evidence" value="ECO:0007669"/>
    <property type="project" value="TreeGrafter"/>
</dbReference>
<gene>
    <name evidence="6" type="ORF">SK128_007777</name>
</gene>
<dbReference type="FunFam" id="4.10.410.10:FF:000020">
    <property type="entry name" value="Collagen, type VI, alpha 3"/>
    <property type="match status" value="1"/>
</dbReference>
<name>A0AAN9ADM9_HALRR</name>
<feature type="domain" description="BPTI/Kunitz inhibitor" evidence="5">
    <location>
        <begin position="118"/>
        <end position="168"/>
    </location>
</feature>
<comment type="caution">
    <text evidence="6">The sequence shown here is derived from an EMBL/GenBank/DDBJ whole genome shotgun (WGS) entry which is preliminary data.</text>
</comment>
<dbReference type="PANTHER" id="PTHR10083:SF328">
    <property type="entry name" value="TISSUE FACTOR PATHWAY INHIBITOR"/>
    <property type="match status" value="1"/>
</dbReference>
<dbReference type="PRINTS" id="PR00759">
    <property type="entry name" value="BASICPTASE"/>
</dbReference>
<keyword evidence="2" id="KW-0722">Serine protease inhibitor</keyword>
<dbReference type="InterPro" id="IPR050098">
    <property type="entry name" value="TFPI/VKTCI-like"/>
</dbReference>
<feature type="signal peptide" evidence="4">
    <location>
        <begin position="1"/>
        <end position="18"/>
    </location>
</feature>
<evidence type="ECO:0000259" key="5">
    <source>
        <dbReference type="PROSITE" id="PS50279"/>
    </source>
</evidence>
<evidence type="ECO:0000256" key="1">
    <source>
        <dbReference type="ARBA" id="ARBA00022690"/>
    </source>
</evidence>
<accession>A0AAN9ADM9</accession>
<feature type="domain" description="BPTI/Kunitz inhibitor" evidence="5">
    <location>
        <begin position="30"/>
        <end position="80"/>
    </location>
</feature>
<evidence type="ECO:0000313" key="6">
    <source>
        <dbReference type="EMBL" id="KAK7084384.1"/>
    </source>
</evidence>
<sequence length="171" mass="19017">MKMELYIFMVSIVSLVSGFKGNTITDEVDCYAPRDPGTCEGQEEAWYYLPNEDKCAFFVYSGCGGTSNRFTSRGNCESACLRLPKCPKNDCPPSCTTTSGADGCDICACTREQATTVCNEPAQRGYCRAMHYKWAWDANSKHCIQFVYGGCEGNENNFETEERCLEICQGI</sequence>
<reference evidence="6 7" key="1">
    <citation type="submission" date="2023-11" db="EMBL/GenBank/DDBJ databases">
        <title>Halocaridina rubra genome assembly.</title>
        <authorList>
            <person name="Smith C."/>
        </authorList>
    </citation>
    <scope>NUCLEOTIDE SEQUENCE [LARGE SCALE GENOMIC DNA]</scope>
    <source>
        <strain evidence="6">EP-1</strain>
        <tissue evidence="6">Whole</tissue>
    </source>
</reference>
<dbReference type="Pfam" id="PF00014">
    <property type="entry name" value="Kunitz_BPTI"/>
    <property type="match status" value="2"/>
</dbReference>
<dbReference type="PROSITE" id="PS50279">
    <property type="entry name" value="BPTI_KUNITZ_2"/>
    <property type="match status" value="2"/>
</dbReference>
<evidence type="ECO:0000313" key="7">
    <source>
        <dbReference type="Proteomes" id="UP001381693"/>
    </source>
</evidence>
<dbReference type="EMBL" id="JAXCGZ010002116">
    <property type="protein sequence ID" value="KAK7084384.1"/>
    <property type="molecule type" value="Genomic_DNA"/>
</dbReference>
<dbReference type="PANTHER" id="PTHR10083">
    <property type="entry name" value="KUNITZ-TYPE PROTEASE INHIBITOR-RELATED"/>
    <property type="match status" value="1"/>
</dbReference>
<dbReference type="InterPro" id="IPR020901">
    <property type="entry name" value="Prtase_inh_Kunz-CS"/>
</dbReference>
<keyword evidence="7" id="KW-1185">Reference proteome</keyword>